<protein>
    <recommendedName>
        <fullName evidence="11">Probable nicotinate-nucleotide adenylyltransferase</fullName>
        <ecNumber evidence="11">2.7.7.18</ecNumber>
    </recommendedName>
    <alternativeName>
        <fullName evidence="11">Deamido-NAD(+) diphosphorylase</fullName>
    </alternativeName>
    <alternativeName>
        <fullName evidence="11">Deamido-NAD(+) pyrophosphorylase</fullName>
    </alternativeName>
    <alternativeName>
        <fullName evidence="11">Nicotinate mononucleotide adenylyltransferase</fullName>
        <shortName evidence="11">NaMN adenylyltransferase</shortName>
    </alternativeName>
</protein>
<dbReference type="HAMAP" id="MF_00244">
    <property type="entry name" value="NaMN_adenylyltr"/>
    <property type="match status" value="1"/>
</dbReference>
<evidence type="ECO:0000313" key="15">
    <source>
        <dbReference type="Proteomes" id="UP000283786"/>
    </source>
</evidence>
<evidence type="ECO:0000256" key="8">
    <source>
        <dbReference type="ARBA" id="ARBA00022840"/>
    </source>
</evidence>
<dbReference type="InterPro" id="IPR005248">
    <property type="entry name" value="NadD/NMNAT"/>
</dbReference>
<dbReference type="AlphaFoldDB" id="A0A418SJF2"/>
<dbReference type="EMBL" id="CP060436">
    <property type="protein sequence ID" value="QPM91866.1"/>
    <property type="molecule type" value="Genomic_DNA"/>
</dbReference>
<evidence type="ECO:0000256" key="3">
    <source>
        <dbReference type="ARBA" id="ARBA00009014"/>
    </source>
</evidence>
<keyword evidence="6 11" id="KW-0548">Nucleotidyltransferase</keyword>
<keyword evidence="8 11" id="KW-0067">ATP-binding</keyword>
<evidence type="ECO:0000256" key="1">
    <source>
        <dbReference type="ARBA" id="ARBA00002324"/>
    </source>
</evidence>
<feature type="domain" description="Cytidyltransferase-like" evidence="13">
    <location>
        <begin position="16"/>
        <end position="194"/>
    </location>
</feature>
<evidence type="ECO:0000256" key="5">
    <source>
        <dbReference type="ARBA" id="ARBA00022679"/>
    </source>
</evidence>
<comment type="pathway">
    <text evidence="2 11">Cofactor biosynthesis; NAD(+) biosynthesis; deamido-NAD(+) from nicotinate D-ribonucleotide: step 1/1.</text>
</comment>
<dbReference type="InterPro" id="IPR014729">
    <property type="entry name" value="Rossmann-like_a/b/a_fold"/>
</dbReference>
<dbReference type="GO" id="GO:0004515">
    <property type="term" value="F:nicotinate-nucleotide adenylyltransferase activity"/>
    <property type="evidence" value="ECO:0007669"/>
    <property type="project" value="UniProtKB-UniRule"/>
</dbReference>
<dbReference type="KEGG" id="palw:PSAL_031280"/>
<feature type="compositionally biased region" description="Basic and acidic residues" evidence="12">
    <location>
        <begin position="193"/>
        <end position="217"/>
    </location>
</feature>
<dbReference type="UniPathway" id="UPA00253">
    <property type="reaction ID" value="UER00332"/>
</dbReference>
<dbReference type="Pfam" id="PF01467">
    <property type="entry name" value="CTP_transf_like"/>
    <property type="match status" value="1"/>
</dbReference>
<keyword evidence="7 11" id="KW-0547">Nucleotide-binding</keyword>
<comment type="function">
    <text evidence="1 11">Catalyzes the reversible adenylation of nicotinate mononucleotide (NaMN) to nicotinic acid adenine dinucleotide (NaAD).</text>
</comment>
<feature type="region of interest" description="Disordered" evidence="12">
    <location>
        <begin position="193"/>
        <end position="229"/>
    </location>
</feature>
<dbReference type="InterPro" id="IPR004821">
    <property type="entry name" value="Cyt_trans-like"/>
</dbReference>
<dbReference type="Proteomes" id="UP000283786">
    <property type="component" value="Chromosome"/>
</dbReference>
<keyword evidence="9 11" id="KW-0520">NAD</keyword>
<dbReference type="CDD" id="cd02165">
    <property type="entry name" value="NMNAT"/>
    <property type="match status" value="1"/>
</dbReference>
<reference evidence="14 15" key="1">
    <citation type="submission" date="2020-08" db="EMBL/GenBank/DDBJ databases">
        <title>Genome sequence of Rhodobacteraceae bacterium Lw-13e.</title>
        <authorList>
            <person name="Poehlein A."/>
            <person name="Wolter L."/>
            <person name="Daniel R."/>
            <person name="Brinkhoff T."/>
        </authorList>
    </citation>
    <scope>NUCLEOTIDE SEQUENCE [LARGE SCALE GENOMIC DNA]</scope>
    <source>
        <strain evidence="14 15">Lw-13e</strain>
    </source>
</reference>
<name>A0A418SJF2_9RHOB</name>
<dbReference type="GO" id="GO:0009435">
    <property type="term" value="P:NAD+ biosynthetic process"/>
    <property type="evidence" value="ECO:0007669"/>
    <property type="project" value="UniProtKB-UniRule"/>
</dbReference>
<keyword evidence="4 11" id="KW-0662">Pyridine nucleotide biosynthesis</keyword>
<evidence type="ECO:0000256" key="9">
    <source>
        <dbReference type="ARBA" id="ARBA00023027"/>
    </source>
</evidence>
<evidence type="ECO:0000256" key="7">
    <source>
        <dbReference type="ARBA" id="ARBA00022741"/>
    </source>
</evidence>
<dbReference type="Gene3D" id="3.40.50.620">
    <property type="entry name" value="HUPs"/>
    <property type="match status" value="1"/>
</dbReference>
<comment type="catalytic activity">
    <reaction evidence="10 11">
        <text>nicotinate beta-D-ribonucleotide + ATP + H(+) = deamido-NAD(+) + diphosphate</text>
        <dbReference type="Rhea" id="RHEA:22860"/>
        <dbReference type="ChEBI" id="CHEBI:15378"/>
        <dbReference type="ChEBI" id="CHEBI:30616"/>
        <dbReference type="ChEBI" id="CHEBI:33019"/>
        <dbReference type="ChEBI" id="CHEBI:57502"/>
        <dbReference type="ChEBI" id="CHEBI:58437"/>
        <dbReference type="EC" id="2.7.7.18"/>
    </reaction>
</comment>
<evidence type="ECO:0000256" key="6">
    <source>
        <dbReference type="ARBA" id="ARBA00022695"/>
    </source>
</evidence>
<dbReference type="SUPFAM" id="SSF52374">
    <property type="entry name" value="Nucleotidylyl transferase"/>
    <property type="match status" value="1"/>
</dbReference>
<evidence type="ECO:0000256" key="2">
    <source>
        <dbReference type="ARBA" id="ARBA00005019"/>
    </source>
</evidence>
<evidence type="ECO:0000313" key="14">
    <source>
        <dbReference type="EMBL" id="QPM91866.1"/>
    </source>
</evidence>
<proteinExistence type="inferred from homology"/>
<gene>
    <name evidence="11 14" type="primary">nadD</name>
    <name evidence="14" type="ORF">PSAL_031280</name>
</gene>
<comment type="similarity">
    <text evidence="3 11">Belongs to the NadD family.</text>
</comment>
<keyword evidence="15" id="KW-1185">Reference proteome</keyword>
<keyword evidence="5 11" id="KW-0808">Transferase</keyword>
<dbReference type="EC" id="2.7.7.18" evidence="11"/>
<dbReference type="PANTHER" id="PTHR39321:SF3">
    <property type="entry name" value="PHOSPHOPANTETHEINE ADENYLYLTRANSFERASE"/>
    <property type="match status" value="1"/>
</dbReference>
<evidence type="ECO:0000259" key="13">
    <source>
        <dbReference type="Pfam" id="PF01467"/>
    </source>
</evidence>
<evidence type="ECO:0000256" key="12">
    <source>
        <dbReference type="SAM" id="MobiDB-lite"/>
    </source>
</evidence>
<organism evidence="14 15">
    <name type="scientific">Pseudooceanicola algae</name>
    <dbReference type="NCBI Taxonomy" id="1537215"/>
    <lineage>
        <taxon>Bacteria</taxon>
        <taxon>Pseudomonadati</taxon>
        <taxon>Pseudomonadota</taxon>
        <taxon>Alphaproteobacteria</taxon>
        <taxon>Rhodobacterales</taxon>
        <taxon>Paracoccaceae</taxon>
        <taxon>Pseudooceanicola</taxon>
    </lineage>
</organism>
<dbReference type="PANTHER" id="PTHR39321">
    <property type="entry name" value="NICOTINATE-NUCLEOTIDE ADENYLYLTRANSFERASE-RELATED"/>
    <property type="match status" value="1"/>
</dbReference>
<evidence type="ECO:0000256" key="11">
    <source>
        <dbReference type="HAMAP-Rule" id="MF_00244"/>
    </source>
</evidence>
<evidence type="ECO:0000256" key="10">
    <source>
        <dbReference type="ARBA" id="ARBA00048721"/>
    </source>
</evidence>
<dbReference type="NCBIfam" id="NF000843">
    <property type="entry name" value="PRK00071.2-2"/>
    <property type="match status" value="1"/>
</dbReference>
<evidence type="ECO:0000256" key="4">
    <source>
        <dbReference type="ARBA" id="ARBA00022642"/>
    </source>
</evidence>
<accession>A0A418SJF2</accession>
<dbReference type="GO" id="GO:0005524">
    <property type="term" value="F:ATP binding"/>
    <property type="evidence" value="ECO:0007669"/>
    <property type="project" value="UniProtKB-KW"/>
</dbReference>
<sequence>MVQKRPLALPGQRIGLLGGSFDPPHEGHRHITLEALKRFDLDAVWWLVSPGNPLKPHGPAPMQARLAAGRALMQHPRVHVTGIEARTGTRYTAETLRALKGLYPGTGFIWLMGADNLVQIDRWQEWRWIMNNVPVGVLARPGERLAARESRAARIYRGARLNERDSRLLGRHGLPQWCFVNVPLVAASSSRIRETGGWKVAEERSDAPTETPPDRGDPAAALGARSPRG</sequence>
<dbReference type="OrthoDB" id="5295945at2"/>
<dbReference type="RefSeq" id="WP_119838225.1">
    <property type="nucleotide sequence ID" value="NZ_CP060436.1"/>
</dbReference>